<dbReference type="EMBL" id="JAGTJR010000011">
    <property type="protein sequence ID" value="KAH7052126.1"/>
    <property type="molecule type" value="Genomic_DNA"/>
</dbReference>
<accession>A0ABQ8GCS3</accession>
<proteinExistence type="predicted"/>
<feature type="compositionally biased region" description="Basic residues" evidence="1">
    <location>
        <begin position="90"/>
        <end position="102"/>
    </location>
</feature>
<evidence type="ECO:0000313" key="2">
    <source>
        <dbReference type="EMBL" id="KAH7052126.1"/>
    </source>
</evidence>
<organism evidence="2 3">
    <name type="scientific">Macrophomina phaseolina</name>
    <dbReference type="NCBI Taxonomy" id="35725"/>
    <lineage>
        <taxon>Eukaryota</taxon>
        <taxon>Fungi</taxon>
        <taxon>Dikarya</taxon>
        <taxon>Ascomycota</taxon>
        <taxon>Pezizomycotina</taxon>
        <taxon>Dothideomycetes</taxon>
        <taxon>Dothideomycetes incertae sedis</taxon>
        <taxon>Botryosphaeriales</taxon>
        <taxon>Botryosphaeriaceae</taxon>
        <taxon>Macrophomina</taxon>
    </lineage>
</organism>
<dbReference type="Proteomes" id="UP000774617">
    <property type="component" value="Unassembled WGS sequence"/>
</dbReference>
<protein>
    <submittedName>
        <fullName evidence="2">Uncharacterized protein</fullName>
    </submittedName>
</protein>
<name>A0ABQ8GCS3_9PEZI</name>
<keyword evidence="3" id="KW-1185">Reference proteome</keyword>
<comment type="caution">
    <text evidence="2">The sequence shown here is derived from an EMBL/GenBank/DDBJ whole genome shotgun (WGS) entry which is preliminary data.</text>
</comment>
<gene>
    <name evidence="2" type="ORF">B0J12DRAFT_64854</name>
</gene>
<evidence type="ECO:0000256" key="1">
    <source>
        <dbReference type="SAM" id="MobiDB-lite"/>
    </source>
</evidence>
<reference evidence="2 3" key="1">
    <citation type="journal article" date="2021" name="Nat. Commun.">
        <title>Genetic determinants of endophytism in the Arabidopsis root mycobiome.</title>
        <authorList>
            <person name="Mesny F."/>
            <person name="Miyauchi S."/>
            <person name="Thiergart T."/>
            <person name="Pickel B."/>
            <person name="Atanasova L."/>
            <person name="Karlsson M."/>
            <person name="Huettel B."/>
            <person name="Barry K.W."/>
            <person name="Haridas S."/>
            <person name="Chen C."/>
            <person name="Bauer D."/>
            <person name="Andreopoulos W."/>
            <person name="Pangilinan J."/>
            <person name="LaButti K."/>
            <person name="Riley R."/>
            <person name="Lipzen A."/>
            <person name="Clum A."/>
            <person name="Drula E."/>
            <person name="Henrissat B."/>
            <person name="Kohler A."/>
            <person name="Grigoriev I.V."/>
            <person name="Martin F.M."/>
            <person name="Hacquard S."/>
        </authorList>
    </citation>
    <scope>NUCLEOTIDE SEQUENCE [LARGE SCALE GENOMIC DNA]</scope>
    <source>
        <strain evidence="2 3">MPI-SDFR-AT-0080</strain>
    </source>
</reference>
<evidence type="ECO:0000313" key="3">
    <source>
        <dbReference type="Proteomes" id="UP000774617"/>
    </source>
</evidence>
<feature type="region of interest" description="Disordered" evidence="1">
    <location>
        <begin position="81"/>
        <end position="109"/>
    </location>
</feature>
<sequence>MSLPEATPSLRDSASLSDRAYSIEARAPVEKPLAPAWLLRILVSSAFLMPAAQAAVTLGSGLEKSVAARALCAWCRPGRCSNQQRNGKERTRRTWQTRKPHARWSWTTARSTRSSTAFAPSSAAHSCTRRLKRQSRICKRHADALQLPPPPAYQSP</sequence>